<feature type="domain" description="PAC" evidence="3">
    <location>
        <begin position="211"/>
        <end position="263"/>
    </location>
</feature>
<dbReference type="SMART" id="SM00091">
    <property type="entry name" value="PAS"/>
    <property type="match status" value="3"/>
</dbReference>
<dbReference type="AlphaFoldDB" id="A0AAU7NXR9"/>
<dbReference type="PANTHER" id="PTHR43156:SF2">
    <property type="entry name" value="STAGE II SPORULATION PROTEIN E"/>
    <property type="match status" value="1"/>
</dbReference>
<dbReference type="InterPro" id="IPR000700">
    <property type="entry name" value="PAS-assoc_C"/>
</dbReference>
<dbReference type="SMART" id="SM00331">
    <property type="entry name" value="PP2C_SIG"/>
    <property type="match status" value="1"/>
</dbReference>
<dbReference type="Gene3D" id="3.30.450.20">
    <property type="entry name" value="PAS domain"/>
    <property type="match status" value="3"/>
</dbReference>
<dbReference type="InterPro" id="IPR001932">
    <property type="entry name" value="PPM-type_phosphatase-like_dom"/>
</dbReference>
<organism evidence="4 5">
    <name type="scientific">Methylomarinum roseum</name>
    <dbReference type="NCBI Taxonomy" id="3067653"/>
    <lineage>
        <taxon>Bacteria</taxon>
        <taxon>Pseudomonadati</taxon>
        <taxon>Pseudomonadota</taxon>
        <taxon>Gammaproteobacteria</taxon>
        <taxon>Methylococcales</taxon>
        <taxon>Methylococcaceae</taxon>
        <taxon>Methylomarinum</taxon>
    </lineage>
</organism>
<dbReference type="Pfam" id="PF13426">
    <property type="entry name" value="PAS_9"/>
    <property type="match status" value="2"/>
</dbReference>
<feature type="domain" description="PAS" evidence="2">
    <location>
        <begin position="141"/>
        <end position="202"/>
    </location>
</feature>
<keyword evidence="5" id="KW-1185">Reference proteome</keyword>
<dbReference type="InterPro" id="IPR035965">
    <property type="entry name" value="PAS-like_dom_sf"/>
</dbReference>
<evidence type="ECO:0000313" key="4">
    <source>
        <dbReference type="EMBL" id="XBS21792.1"/>
    </source>
</evidence>
<evidence type="ECO:0000259" key="3">
    <source>
        <dbReference type="PROSITE" id="PS50113"/>
    </source>
</evidence>
<dbReference type="Pfam" id="PF07228">
    <property type="entry name" value="SpoIIE"/>
    <property type="match status" value="1"/>
</dbReference>
<protein>
    <submittedName>
        <fullName evidence="4">PAS domain S-box protein</fullName>
    </submittedName>
</protein>
<dbReference type="GO" id="GO:0006355">
    <property type="term" value="P:regulation of DNA-templated transcription"/>
    <property type="evidence" value="ECO:0007669"/>
    <property type="project" value="InterPro"/>
</dbReference>
<dbReference type="InterPro" id="IPR000014">
    <property type="entry name" value="PAS"/>
</dbReference>
<dbReference type="SUPFAM" id="SSF81606">
    <property type="entry name" value="PP2C-like"/>
    <property type="match status" value="1"/>
</dbReference>
<feature type="domain" description="PAS" evidence="2">
    <location>
        <begin position="15"/>
        <end position="85"/>
    </location>
</feature>
<evidence type="ECO:0000313" key="5">
    <source>
        <dbReference type="Proteomes" id="UP001225378"/>
    </source>
</evidence>
<accession>A0AAU7NXR9</accession>
<gene>
    <name evidence="4" type="ORF">Q9L42_006620</name>
</gene>
<name>A0AAU7NXR9_9GAMM</name>
<feature type="domain" description="PAC" evidence="3">
    <location>
        <begin position="342"/>
        <end position="392"/>
    </location>
</feature>
<proteinExistence type="predicted"/>
<dbReference type="Proteomes" id="UP001225378">
    <property type="component" value="Chromosome"/>
</dbReference>
<dbReference type="InterPro" id="IPR052016">
    <property type="entry name" value="Bact_Sigma-Reg"/>
</dbReference>
<evidence type="ECO:0000259" key="2">
    <source>
        <dbReference type="PROSITE" id="PS50112"/>
    </source>
</evidence>
<dbReference type="PROSITE" id="PS50112">
    <property type="entry name" value="PAS"/>
    <property type="match status" value="3"/>
</dbReference>
<dbReference type="PROSITE" id="PS50113">
    <property type="entry name" value="PAC"/>
    <property type="match status" value="3"/>
</dbReference>
<evidence type="ECO:0000256" key="1">
    <source>
        <dbReference type="ARBA" id="ARBA00022801"/>
    </source>
</evidence>
<dbReference type="InterPro" id="IPR013767">
    <property type="entry name" value="PAS_fold"/>
</dbReference>
<dbReference type="RefSeq" id="WP_349432377.1">
    <property type="nucleotide sequence ID" value="NZ_CP157743.1"/>
</dbReference>
<dbReference type="NCBIfam" id="TIGR00229">
    <property type="entry name" value="sensory_box"/>
    <property type="match status" value="3"/>
</dbReference>
<dbReference type="GO" id="GO:0016791">
    <property type="term" value="F:phosphatase activity"/>
    <property type="evidence" value="ECO:0007669"/>
    <property type="project" value="TreeGrafter"/>
</dbReference>
<dbReference type="SMART" id="SM00086">
    <property type="entry name" value="PAC"/>
    <property type="match status" value="3"/>
</dbReference>
<reference evidence="4 5" key="1">
    <citation type="journal article" date="2024" name="Microbiology">
        <title>Methylomarinum rosea sp. nov., a novel halophilic methanotrophic bacterium from the hypersaline Lake Elton.</title>
        <authorList>
            <person name="Suleimanov R.Z."/>
            <person name="Oshkin I.Y."/>
            <person name="Danilova O.V."/>
            <person name="Suzina N.E."/>
            <person name="Dedysh S.N."/>
        </authorList>
    </citation>
    <scope>NUCLEOTIDE SEQUENCE [LARGE SCALE GENOMIC DNA]</scope>
    <source>
        <strain evidence="4 5">Ch1-1</strain>
    </source>
</reference>
<feature type="domain" description="PAC" evidence="3">
    <location>
        <begin position="88"/>
        <end position="140"/>
    </location>
</feature>
<dbReference type="EMBL" id="CP157743">
    <property type="protein sequence ID" value="XBS21792.1"/>
    <property type="molecule type" value="Genomic_DNA"/>
</dbReference>
<dbReference type="InterPro" id="IPR036457">
    <property type="entry name" value="PPM-type-like_dom_sf"/>
</dbReference>
<feature type="domain" description="PAS" evidence="2">
    <location>
        <begin position="264"/>
        <end position="317"/>
    </location>
</feature>
<sequence length="641" mass="73591">MTSKNFTEQRQDSELLRVMHRAVEQSASAVMITDANSRIEYINPKYTELTGYSRKELLGETPKLLQSDETTDLDYQQMRQALRTSGEWRGEIKDRKKSGELFWVYETITAITNKAGKITHFLAIAEDISSRKKVESALVDSEQRFRQMAQMTGEWLWEQDPEGYYIYSSIAVQDILGFQPEEIIGKHYTELLTAEDKTELQRNTAIEQPFYALMNHYRHRDGHEIFTESTGLPIKDENGRLIKWRGVDHDITARKHFQDALLDSEKRKRLILETALNAMVTMDSYGIITDWNRQAEKMFGWSRDEAIGQRLAKLIIPRRFRKEHYRGLQVFLRSGKGKILNQLIEHTAIRRDGSEFPVEFSVAPLKLGNAYEFSGFIHDISERKESEQRIRQAEVSLAIAENEMKIAHQIQTSLLPAKPIKTANFEIIGYCLPAARVGGDYFDYFLRDHDILDMTIVDVSGHAIGPGLFMVATRSALRAQANWSRTPAHALTTLNDFLFDDLNNADYFITMTYLQYHPEKQQLSYANAGHPPALISRGDDDGCQQLDAEGLVLGIRKQVWFEEKTLTIKSGDTVLLYTDGVIEAENPQGEFFGVERLCQLLNKIAQRSPQQIIDTILEALKRFCAKEIFADDITLLVFKRH</sequence>
<dbReference type="Pfam" id="PF00989">
    <property type="entry name" value="PAS"/>
    <property type="match status" value="1"/>
</dbReference>
<dbReference type="KEGG" id="mech:Q9L42_006620"/>
<dbReference type="SUPFAM" id="SSF55785">
    <property type="entry name" value="PYP-like sensor domain (PAS domain)"/>
    <property type="match status" value="3"/>
</dbReference>
<dbReference type="Gene3D" id="3.60.40.10">
    <property type="entry name" value="PPM-type phosphatase domain"/>
    <property type="match status" value="1"/>
</dbReference>
<dbReference type="PANTHER" id="PTHR43156">
    <property type="entry name" value="STAGE II SPORULATION PROTEIN E-RELATED"/>
    <property type="match status" value="1"/>
</dbReference>
<keyword evidence="1" id="KW-0378">Hydrolase</keyword>
<dbReference type="InterPro" id="IPR001610">
    <property type="entry name" value="PAC"/>
</dbReference>
<dbReference type="CDD" id="cd00130">
    <property type="entry name" value="PAS"/>
    <property type="match status" value="3"/>
</dbReference>